<dbReference type="EMBL" id="CAJVPT010038695">
    <property type="protein sequence ID" value="CAG8720794.1"/>
    <property type="molecule type" value="Genomic_DNA"/>
</dbReference>
<name>A0ACA9PQI1_9GLOM</name>
<evidence type="ECO:0000313" key="2">
    <source>
        <dbReference type="Proteomes" id="UP000789525"/>
    </source>
</evidence>
<dbReference type="Proteomes" id="UP000789525">
    <property type="component" value="Unassembled WGS sequence"/>
</dbReference>
<feature type="non-terminal residue" evidence="1">
    <location>
        <position position="114"/>
    </location>
</feature>
<sequence>DSIGVVLKSVVQTSEYVTAARHYQFFDEFLELRLAHLKGSKAALNLIITKVIRDRSEREKQMACLSRFLNSANFSLSKPPKISKYSCESLNGASSKPTEPGEFESINPKSMSTI</sequence>
<protein>
    <submittedName>
        <fullName evidence="1">10926_t:CDS:1</fullName>
    </submittedName>
</protein>
<comment type="caution">
    <text evidence="1">The sequence shown here is derived from an EMBL/GenBank/DDBJ whole genome shotgun (WGS) entry which is preliminary data.</text>
</comment>
<accession>A0ACA9PQI1</accession>
<organism evidence="1 2">
    <name type="scientific">Acaulospora colombiana</name>
    <dbReference type="NCBI Taxonomy" id="27376"/>
    <lineage>
        <taxon>Eukaryota</taxon>
        <taxon>Fungi</taxon>
        <taxon>Fungi incertae sedis</taxon>
        <taxon>Mucoromycota</taxon>
        <taxon>Glomeromycotina</taxon>
        <taxon>Glomeromycetes</taxon>
        <taxon>Diversisporales</taxon>
        <taxon>Acaulosporaceae</taxon>
        <taxon>Acaulospora</taxon>
    </lineage>
</organism>
<evidence type="ECO:0000313" key="1">
    <source>
        <dbReference type="EMBL" id="CAG8720794.1"/>
    </source>
</evidence>
<gene>
    <name evidence="1" type="ORF">ACOLOM_LOCUS11126</name>
</gene>
<proteinExistence type="predicted"/>
<keyword evidence="2" id="KW-1185">Reference proteome</keyword>
<feature type="non-terminal residue" evidence="1">
    <location>
        <position position="1"/>
    </location>
</feature>
<reference evidence="1" key="1">
    <citation type="submission" date="2021-06" db="EMBL/GenBank/DDBJ databases">
        <authorList>
            <person name="Kallberg Y."/>
            <person name="Tangrot J."/>
            <person name="Rosling A."/>
        </authorList>
    </citation>
    <scope>NUCLEOTIDE SEQUENCE</scope>
    <source>
        <strain evidence="1">CL356</strain>
    </source>
</reference>